<evidence type="ECO:0000313" key="3">
    <source>
        <dbReference type="Proteomes" id="UP000515838"/>
    </source>
</evidence>
<dbReference type="GeneID" id="81470378"/>
<gene>
    <name evidence="2" type="ORF">IAE60_05330</name>
</gene>
<keyword evidence="1" id="KW-0732">Signal</keyword>
<name>A0A7G9TFG4_PSEMX</name>
<dbReference type="Proteomes" id="UP000515838">
    <property type="component" value="Chromosome"/>
</dbReference>
<dbReference type="RefSeq" id="WP_187574140.1">
    <property type="nucleotide sequence ID" value="NZ_CP060731.1"/>
</dbReference>
<evidence type="ECO:0000256" key="1">
    <source>
        <dbReference type="SAM" id="SignalP"/>
    </source>
</evidence>
<dbReference type="PROSITE" id="PS51257">
    <property type="entry name" value="PROKAR_LIPOPROTEIN"/>
    <property type="match status" value="1"/>
</dbReference>
<proteinExistence type="predicted"/>
<evidence type="ECO:0000313" key="2">
    <source>
        <dbReference type="EMBL" id="QNN78839.1"/>
    </source>
</evidence>
<evidence type="ECO:0008006" key="4">
    <source>
        <dbReference type="Google" id="ProtNLM"/>
    </source>
</evidence>
<dbReference type="EMBL" id="CP060731">
    <property type="protein sequence ID" value="QNN78839.1"/>
    <property type="molecule type" value="Genomic_DNA"/>
</dbReference>
<sequence length="98" mass="10421">MRFRTLACTSLAAFCLATVGCSSIASRTNSLSDERILSETGGVLGLSPSELTLIERRTEGTNTYVTLKARNGKTYACTVNGGNLLSFGMTNPPVCQPR</sequence>
<feature type="chain" id="PRO_5028878960" description="Lipoprotein" evidence="1">
    <location>
        <begin position="26"/>
        <end position="98"/>
    </location>
</feature>
<dbReference type="AlphaFoldDB" id="A0A7G9TFG4"/>
<feature type="signal peptide" evidence="1">
    <location>
        <begin position="1"/>
        <end position="25"/>
    </location>
</feature>
<reference evidence="2 3" key="1">
    <citation type="submission" date="2020-08" db="EMBL/GenBank/DDBJ databases">
        <title>Streptomycin Non-resistant strain, P. mexicana.</title>
        <authorList>
            <person name="Ganesh-Kumar S."/>
            <person name="Zhe T."/>
            <person name="Yu Z."/>
            <person name="Min Y."/>
        </authorList>
    </citation>
    <scope>NUCLEOTIDE SEQUENCE [LARGE SCALE GENOMIC DNA]</scope>
    <source>
        <strain evidence="2 3">GTZY2</strain>
    </source>
</reference>
<accession>A0A7G9TFG4</accession>
<organism evidence="2 3">
    <name type="scientific">Pseudoxanthomonas mexicana</name>
    <dbReference type="NCBI Taxonomy" id="128785"/>
    <lineage>
        <taxon>Bacteria</taxon>
        <taxon>Pseudomonadati</taxon>
        <taxon>Pseudomonadota</taxon>
        <taxon>Gammaproteobacteria</taxon>
        <taxon>Lysobacterales</taxon>
        <taxon>Lysobacteraceae</taxon>
        <taxon>Pseudoxanthomonas</taxon>
    </lineage>
</organism>
<protein>
    <recommendedName>
        <fullName evidence="4">Lipoprotein</fullName>
    </recommendedName>
</protein>